<dbReference type="EMBL" id="JAKKUT010000002">
    <property type="protein sequence ID" value="MDG2991703.1"/>
    <property type="molecule type" value="Genomic_DNA"/>
</dbReference>
<proteinExistence type="predicted"/>
<feature type="compositionally biased region" description="Low complexity" evidence="1">
    <location>
        <begin position="51"/>
        <end position="66"/>
    </location>
</feature>
<protein>
    <submittedName>
        <fullName evidence="2">Uncharacterized protein</fullName>
    </submittedName>
</protein>
<keyword evidence="3" id="KW-1185">Reference proteome</keyword>
<reference evidence="2" key="2">
    <citation type="submission" date="2022-01" db="EMBL/GenBank/DDBJ databases">
        <authorList>
            <person name="Zivanovic Y."/>
            <person name="Moreira D."/>
            <person name="Lopez-Garcia P."/>
        </authorList>
    </citation>
    <scope>NUCLEOTIDE SEQUENCE</scope>
    <source>
        <strain evidence="2">G9</strain>
    </source>
</reference>
<feature type="region of interest" description="Disordered" evidence="1">
    <location>
        <begin position="43"/>
        <end position="75"/>
    </location>
</feature>
<name>A0ABT6F1K3_9SYNE</name>
<accession>A0ABT6F1K3</accession>
<sequence length="249" mass="28461">MNNFSLEEEQTENNYSRKLNLSFTDTAIDKVASVLGGYVPLAPSQKTRPVTQSQQQLSSPFLPTSSGSEHLDQSEVLDSETVDTVARISSENNAISSTSEYFEKDGQGFLMSRIHDYKGRNKKLQQQRFSTLYVWAYNSFNNEPVPNEHLTQAAQRNGIYDQNFPTYVKEVAGRFFTKIDGSFKLNPAGSAEVAKIQAEIQDSDLSGFEYWNSNRKKTIEFLVTQKKIYRKLNNGFRFHPNLRILMLER</sequence>
<evidence type="ECO:0000313" key="2">
    <source>
        <dbReference type="EMBL" id="MDG2991703.1"/>
    </source>
</evidence>
<comment type="caution">
    <text evidence="2">The sequence shown here is derived from an EMBL/GenBank/DDBJ whole genome shotgun (WGS) entry which is preliminary data.</text>
</comment>
<dbReference type="Proteomes" id="UP001154265">
    <property type="component" value="Unassembled WGS sequence"/>
</dbReference>
<reference evidence="2" key="1">
    <citation type="journal article" date="2022" name="Genome Biol. Evol.">
        <title>A New Gene Family Diagnostic for Intracellular Biomineralization of Amorphous Ca Carbonates by Cyanobacteria.</title>
        <authorList>
            <person name="Benzerara K."/>
            <person name="Duprat E."/>
            <person name="Bitard-Feildel T."/>
            <person name="Caumes G."/>
            <person name="Cassier-Chauvat C."/>
            <person name="Chauvat F."/>
            <person name="Dezi M."/>
            <person name="Diop S.I."/>
            <person name="Gaschignard G."/>
            <person name="Gorgen S."/>
            <person name="Gugger M."/>
            <person name="Lopez-Garcia P."/>
            <person name="Millet M."/>
            <person name="Skouri-Panet F."/>
            <person name="Moreira D."/>
            <person name="Callebaut I."/>
        </authorList>
    </citation>
    <scope>NUCLEOTIDE SEQUENCE</scope>
    <source>
        <strain evidence="2">G9</strain>
    </source>
</reference>
<evidence type="ECO:0000256" key="1">
    <source>
        <dbReference type="SAM" id="MobiDB-lite"/>
    </source>
</evidence>
<dbReference type="RefSeq" id="WP_277867566.1">
    <property type="nucleotide sequence ID" value="NZ_JAKKUT010000002.1"/>
</dbReference>
<organism evidence="2 3">
    <name type="scientific">Candidatus Synechococcus calcipolaris G9</name>
    <dbReference type="NCBI Taxonomy" id="1497997"/>
    <lineage>
        <taxon>Bacteria</taxon>
        <taxon>Bacillati</taxon>
        <taxon>Cyanobacteriota</taxon>
        <taxon>Cyanophyceae</taxon>
        <taxon>Synechococcales</taxon>
        <taxon>Synechococcaceae</taxon>
        <taxon>Synechococcus</taxon>
    </lineage>
</organism>
<gene>
    <name evidence="2" type="ORF">L3556_12285</name>
</gene>
<evidence type="ECO:0000313" key="3">
    <source>
        <dbReference type="Proteomes" id="UP001154265"/>
    </source>
</evidence>